<comment type="caution">
    <text evidence="2">The sequence shown here is derived from an EMBL/GenBank/DDBJ whole genome shotgun (WGS) entry which is preliminary data.</text>
</comment>
<dbReference type="CDD" id="cd00038">
    <property type="entry name" value="CAP_ED"/>
    <property type="match status" value="1"/>
</dbReference>
<dbReference type="Gene3D" id="2.60.120.10">
    <property type="entry name" value="Jelly Rolls"/>
    <property type="match status" value="1"/>
</dbReference>
<sequence length="195" mass="22813">MMVKTEMEVFFKKVSQYTQLTQEAEAAWAKLLVRKVYKKNDFLISEGQVPRKVSFIAEGLFSQYFTASDGNVVIKKFFMESQFAASVVAMLKKEPSIFTIKALENSVVWEYDFAQFKKLTLEYEDIAAFYISYMELHWIIEKEPLEISFRYDTASVKYAHFLRSHPALEDRLKQHEIASYLGITPTQLSRIRSQK</sequence>
<organism evidence="2 3">
    <name type="scientific">Dyadobacter fanqingshengii</name>
    <dbReference type="NCBI Taxonomy" id="2906443"/>
    <lineage>
        <taxon>Bacteria</taxon>
        <taxon>Pseudomonadati</taxon>
        <taxon>Bacteroidota</taxon>
        <taxon>Cytophagia</taxon>
        <taxon>Cytophagales</taxon>
        <taxon>Spirosomataceae</taxon>
        <taxon>Dyadobacter</taxon>
    </lineage>
</organism>
<dbReference type="PROSITE" id="PS50042">
    <property type="entry name" value="CNMP_BINDING_3"/>
    <property type="match status" value="1"/>
</dbReference>
<evidence type="ECO:0000313" key="3">
    <source>
        <dbReference type="Proteomes" id="UP001139700"/>
    </source>
</evidence>
<evidence type="ECO:0000313" key="2">
    <source>
        <dbReference type="EMBL" id="MCF0040790.1"/>
    </source>
</evidence>
<dbReference type="Pfam" id="PF00027">
    <property type="entry name" value="cNMP_binding"/>
    <property type="match status" value="1"/>
</dbReference>
<dbReference type="InterPro" id="IPR000595">
    <property type="entry name" value="cNMP-bd_dom"/>
</dbReference>
<reference evidence="2" key="1">
    <citation type="submission" date="2021-12" db="EMBL/GenBank/DDBJ databases">
        <title>Novel species in genus Dyadobacter.</title>
        <authorList>
            <person name="Ma C."/>
        </authorList>
    </citation>
    <scope>NUCLEOTIDE SEQUENCE</scope>
    <source>
        <strain evidence="2">CY399</strain>
    </source>
</reference>
<dbReference type="RefSeq" id="WP_234613284.1">
    <property type="nucleotide sequence ID" value="NZ_CP098806.1"/>
</dbReference>
<dbReference type="Proteomes" id="UP001139700">
    <property type="component" value="Unassembled WGS sequence"/>
</dbReference>
<evidence type="ECO:0000259" key="1">
    <source>
        <dbReference type="PROSITE" id="PS50042"/>
    </source>
</evidence>
<dbReference type="EMBL" id="JAJTTA010000002">
    <property type="protein sequence ID" value="MCF0040790.1"/>
    <property type="molecule type" value="Genomic_DNA"/>
</dbReference>
<feature type="domain" description="Cyclic nucleotide-binding" evidence="1">
    <location>
        <begin position="16"/>
        <end position="119"/>
    </location>
</feature>
<accession>A0A9X1T929</accession>
<proteinExistence type="predicted"/>
<dbReference type="SUPFAM" id="SSF51206">
    <property type="entry name" value="cAMP-binding domain-like"/>
    <property type="match status" value="1"/>
</dbReference>
<gene>
    <name evidence="2" type="ORF">LXM24_11885</name>
</gene>
<name>A0A9X1T929_9BACT</name>
<dbReference type="InterPro" id="IPR018490">
    <property type="entry name" value="cNMP-bd_dom_sf"/>
</dbReference>
<keyword evidence="3" id="KW-1185">Reference proteome</keyword>
<protein>
    <submittedName>
        <fullName evidence="2">Crp/Fnr family transcriptional regulator</fullName>
    </submittedName>
</protein>
<dbReference type="InterPro" id="IPR014710">
    <property type="entry name" value="RmlC-like_jellyroll"/>
</dbReference>
<dbReference type="AlphaFoldDB" id="A0A9X1T929"/>